<dbReference type="PANTHER" id="PTHR43081:SF1">
    <property type="entry name" value="ADENYLATE CYCLASE, TERMINAL-DIFFERENTIATION SPECIFIC"/>
    <property type="match status" value="1"/>
</dbReference>
<dbReference type="SUPFAM" id="SSF55073">
    <property type="entry name" value="Nucleotide cyclase"/>
    <property type="match status" value="1"/>
</dbReference>
<protein>
    <submittedName>
        <fullName evidence="2">Adenylate cyclase, class 3</fullName>
    </submittedName>
</protein>
<dbReference type="EMBL" id="FOZS01000003">
    <property type="protein sequence ID" value="SFS92624.1"/>
    <property type="molecule type" value="Genomic_DNA"/>
</dbReference>
<dbReference type="AlphaFoldDB" id="A0A1I6TTZ2"/>
<sequence length="256" mass="29103">MKFDPSPIEDRVEERVEEVEERLDEIPSGRTMPDKEDMLIGSAKKLSLGFVFIDINGFTEYCEENDEEDILMMLNIFIPEIMEIARHYDGTFEKNTGDGILVYFGSEDGDVEACQTVLLYLQTVKYALKYHINPKLEERNIVPISISAGASYGVAHISRVGVHSLNRRTAIGNSANIASKLEDIAEEDQFLISDSIYYFAHEKGGYHEDVCFEDQGVYGLNSPGELYIWQLDEKENDLYRYHDFICSPPSPSQVSD</sequence>
<dbReference type="InterPro" id="IPR029787">
    <property type="entry name" value="Nucleotide_cyclase"/>
</dbReference>
<dbReference type="GO" id="GO:0035556">
    <property type="term" value="P:intracellular signal transduction"/>
    <property type="evidence" value="ECO:0007669"/>
    <property type="project" value="InterPro"/>
</dbReference>
<dbReference type="InterPro" id="IPR001054">
    <property type="entry name" value="A/G_cyclase"/>
</dbReference>
<dbReference type="GO" id="GO:0009190">
    <property type="term" value="P:cyclic nucleotide biosynthetic process"/>
    <property type="evidence" value="ECO:0007669"/>
    <property type="project" value="InterPro"/>
</dbReference>
<dbReference type="Proteomes" id="UP000199199">
    <property type="component" value="Unassembled WGS sequence"/>
</dbReference>
<dbReference type="Pfam" id="PF00211">
    <property type="entry name" value="Guanylate_cyc"/>
    <property type="match status" value="1"/>
</dbReference>
<organism evidence="2 3">
    <name type="scientific">Halostagnicola kamekurae</name>
    <dbReference type="NCBI Taxonomy" id="619731"/>
    <lineage>
        <taxon>Archaea</taxon>
        <taxon>Methanobacteriati</taxon>
        <taxon>Methanobacteriota</taxon>
        <taxon>Stenosarchaea group</taxon>
        <taxon>Halobacteria</taxon>
        <taxon>Halobacteriales</taxon>
        <taxon>Natrialbaceae</taxon>
        <taxon>Halostagnicola</taxon>
    </lineage>
</organism>
<accession>A0A1I6TTZ2</accession>
<proteinExistence type="predicted"/>
<keyword evidence="3" id="KW-1185">Reference proteome</keyword>
<dbReference type="RefSeq" id="WP_092906252.1">
    <property type="nucleotide sequence ID" value="NZ_FOZS01000003.1"/>
</dbReference>
<gene>
    <name evidence="2" type="ORF">SAMN04488556_3429</name>
</gene>
<evidence type="ECO:0000259" key="1">
    <source>
        <dbReference type="PROSITE" id="PS50125"/>
    </source>
</evidence>
<dbReference type="SMART" id="SM00044">
    <property type="entry name" value="CYCc"/>
    <property type="match status" value="1"/>
</dbReference>
<reference evidence="3" key="1">
    <citation type="submission" date="2016-10" db="EMBL/GenBank/DDBJ databases">
        <authorList>
            <person name="Varghese N."/>
            <person name="Submissions S."/>
        </authorList>
    </citation>
    <scope>NUCLEOTIDE SEQUENCE [LARGE SCALE GENOMIC DNA]</scope>
    <source>
        <strain evidence="3">DSM 22427</strain>
    </source>
</reference>
<name>A0A1I6TTZ2_9EURY</name>
<dbReference type="InterPro" id="IPR050697">
    <property type="entry name" value="Adenylyl/Guanylyl_Cyclase_3/4"/>
</dbReference>
<evidence type="ECO:0000313" key="3">
    <source>
        <dbReference type="Proteomes" id="UP000199199"/>
    </source>
</evidence>
<evidence type="ECO:0000313" key="2">
    <source>
        <dbReference type="EMBL" id="SFS92624.1"/>
    </source>
</evidence>
<dbReference type="CDD" id="cd07302">
    <property type="entry name" value="CHD"/>
    <property type="match status" value="1"/>
</dbReference>
<feature type="domain" description="Guanylate cyclase" evidence="1">
    <location>
        <begin position="49"/>
        <end position="182"/>
    </location>
</feature>
<dbReference type="Gene3D" id="3.30.70.1230">
    <property type="entry name" value="Nucleotide cyclase"/>
    <property type="match status" value="1"/>
</dbReference>
<dbReference type="PROSITE" id="PS50125">
    <property type="entry name" value="GUANYLATE_CYCLASE_2"/>
    <property type="match status" value="1"/>
</dbReference>
<dbReference type="OrthoDB" id="350345at2157"/>
<dbReference type="PANTHER" id="PTHR43081">
    <property type="entry name" value="ADENYLATE CYCLASE, TERMINAL-DIFFERENTIATION SPECIFIC-RELATED"/>
    <property type="match status" value="1"/>
</dbReference>